<name>A0A5K3G5P1_MESCO</name>
<accession>A0A5K3G5P1</accession>
<organism evidence="2">
    <name type="scientific">Mesocestoides corti</name>
    <name type="common">Flatworm</name>
    <dbReference type="NCBI Taxonomy" id="53468"/>
    <lineage>
        <taxon>Eukaryota</taxon>
        <taxon>Metazoa</taxon>
        <taxon>Spiralia</taxon>
        <taxon>Lophotrochozoa</taxon>
        <taxon>Platyhelminthes</taxon>
        <taxon>Cestoda</taxon>
        <taxon>Eucestoda</taxon>
        <taxon>Cyclophyllidea</taxon>
        <taxon>Mesocestoididae</taxon>
        <taxon>Mesocestoides</taxon>
    </lineage>
</organism>
<proteinExistence type="predicted"/>
<evidence type="ECO:0000256" key="1">
    <source>
        <dbReference type="SAM" id="MobiDB-lite"/>
    </source>
</evidence>
<dbReference type="AlphaFoldDB" id="A0A5K3G5P1"/>
<protein>
    <submittedName>
        <fullName evidence="2">BRCA2</fullName>
    </submittedName>
</protein>
<feature type="compositionally biased region" description="Polar residues" evidence="1">
    <location>
        <begin position="85"/>
        <end position="106"/>
    </location>
</feature>
<reference evidence="2" key="1">
    <citation type="submission" date="2019-11" db="UniProtKB">
        <authorList>
            <consortium name="WormBaseParasite"/>
        </authorList>
    </citation>
    <scope>IDENTIFICATION</scope>
</reference>
<sequence>MQVALEALAVGASQAIWSQPEPIVIKAPTPQPVVMSAPPVDTNEFSCDPLPVDTLGKKLQVMPEPLSTTISQTAFTPTQLAVSTGQSMYTEPKTTTYRSSTAQSRPLETVGKKLQVAPDSLVSTVSQATL</sequence>
<feature type="region of interest" description="Disordered" evidence="1">
    <location>
        <begin position="85"/>
        <end position="111"/>
    </location>
</feature>
<evidence type="ECO:0000313" key="2">
    <source>
        <dbReference type="WBParaSite" id="MCU_014790-RA"/>
    </source>
</evidence>
<dbReference type="WBParaSite" id="MCU_014790-RA">
    <property type="protein sequence ID" value="MCU_014790-RA"/>
    <property type="gene ID" value="MCU_014790"/>
</dbReference>